<dbReference type="EMBL" id="RDBM01000026">
    <property type="protein sequence ID" value="TXS31921.1"/>
    <property type="molecule type" value="Genomic_DNA"/>
</dbReference>
<reference evidence="1" key="1">
    <citation type="submission" date="2018-10" db="EMBL/GenBank/DDBJ databases">
        <authorList>
            <person name="Hariharan J."/>
            <person name="Choudoir M.J."/>
            <person name="Diebold P."/>
            <person name="Panke-Buisse K."/>
            <person name="Campbell A.N."/>
            <person name="Buckley D.H."/>
        </authorList>
    </citation>
    <scope>NUCLEOTIDE SEQUENCE</scope>
    <source>
        <strain evidence="1">Gb1</strain>
    </source>
</reference>
<sequence length="127" mass="14120">MPRNRPGHRRRALLRRPSGANTVVDGLSARTLAEIARLELSRNYLSPGEVSAAVRTWKAHMRQPLRVLWREDEPGGTHGDCCGDPREARELLGTVTRALSPRAARELRRVVSRLDGRDGRDGLDGHG</sequence>
<accession>A0A652L7Y9</accession>
<name>A0A652L7Y9_9ACTN</name>
<organism evidence="1">
    <name type="scientific">Streptomyces sp. gb1(2016)</name>
    <dbReference type="NCBI Taxonomy" id="1828321"/>
    <lineage>
        <taxon>Bacteria</taxon>
        <taxon>Bacillati</taxon>
        <taxon>Actinomycetota</taxon>
        <taxon>Actinomycetes</taxon>
        <taxon>Kitasatosporales</taxon>
        <taxon>Streptomycetaceae</taxon>
        <taxon>Streptomyces</taxon>
    </lineage>
</organism>
<proteinExistence type="predicted"/>
<comment type="caution">
    <text evidence="1">The sequence shown here is derived from an EMBL/GenBank/DDBJ whole genome shotgun (WGS) entry which is preliminary data.</text>
</comment>
<protein>
    <submittedName>
        <fullName evidence="1">Uncharacterized protein</fullName>
    </submittedName>
</protein>
<dbReference type="RefSeq" id="WP_124276260.1">
    <property type="nucleotide sequence ID" value="NZ_RDBM01000026.1"/>
</dbReference>
<evidence type="ECO:0000313" key="1">
    <source>
        <dbReference type="EMBL" id="TXS31921.1"/>
    </source>
</evidence>
<dbReference type="AlphaFoldDB" id="A0A652L7Y9"/>
<gene>
    <name evidence="1" type="ORF">EAO74_08460</name>
</gene>